<organism evidence="2 3">
    <name type="scientific">Aspergillus coremiiformis</name>
    <dbReference type="NCBI Taxonomy" id="138285"/>
    <lineage>
        <taxon>Eukaryota</taxon>
        <taxon>Fungi</taxon>
        <taxon>Dikarya</taxon>
        <taxon>Ascomycota</taxon>
        <taxon>Pezizomycotina</taxon>
        <taxon>Eurotiomycetes</taxon>
        <taxon>Eurotiomycetidae</taxon>
        <taxon>Eurotiales</taxon>
        <taxon>Aspergillaceae</taxon>
        <taxon>Aspergillus</taxon>
        <taxon>Aspergillus subgen. Circumdati</taxon>
    </lineage>
</organism>
<reference evidence="3" key="1">
    <citation type="submission" date="2019-04" db="EMBL/GenBank/DDBJ databases">
        <title>Friends and foes A comparative genomics studyof 23 Aspergillus species from section Flavi.</title>
        <authorList>
            <consortium name="DOE Joint Genome Institute"/>
            <person name="Kjaerbolling I."/>
            <person name="Vesth T."/>
            <person name="Frisvad J.C."/>
            <person name="Nybo J.L."/>
            <person name="Theobald S."/>
            <person name="Kildgaard S."/>
            <person name="Isbrandt T."/>
            <person name="Kuo A."/>
            <person name="Sato A."/>
            <person name="Lyhne E.K."/>
            <person name="Kogle M.E."/>
            <person name="Wiebenga A."/>
            <person name="Kun R.S."/>
            <person name="Lubbers R.J."/>
            <person name="Makela M.R."/>
            <person name="Barry K."/>
            <person name="Chovatia M."/>
            <person name="Clum A."/>
            <person name="Daum C."/>
            <person name="Haridas S."/>
            <person name="He G."/>
            <person name="LaButti K."/>
            <person name="Lipzen A."/>
            <person name="Mondo S."/>
            <person name="Riley R."/>
            <person name="Salamov A."/>
            <person name="Simmons B.A."/>
            <person name="Magnuson J.K."/>
            <person name="Henrissat B."/>
            <person name="Mortensen U.H."/>
            <person name="Larsen T.O."/>
            <person name="Devries R.P."/>
            <person name="Grigoriev I.V."/>
            <person name="Machida M."/>
            <person name="Baker S.E."/>
            <person name="Andersen M.R."/>
        </authorList>
    </citation>
    <scope>NUCLEOTIDE SEQUENCE [LARGE SCALE GENOMIC DNA]</scope>
    <source>
        <strain evidence="3">CBS 553.77</strain>
    </source>
</reference>
<dbReference type="Proteomes" id="UP000327118">
    <property type="component" value="Unassembled WGS sequence"/>
</dbReference>
<gene>
    <name evidence="2" type="ORF">BDV28DRAFT_145870</name>
</gene>
<evidence type="ECO:0000313" key="2">
    <source>
        <dbReference type="EMBL" id="KAE8355682.1"/>
    </source>
</evidence>
<feature type="signal peptide" evidence="1">
    <location>
        <begin position="1"/>
        <end position="18"/>
    </location>
</feature>
<proteinExistence type="predicted"/>
<feature type="chain" id="PRO_5024967618" evidence="1">
    <location>
        <begin position="19"/>
        <end position="128"/>
    </location>
</feature>
<dbReference type="AlphaFoldDB" id="A0A5N6ZDF7"/>
<accession>A0A5N6ZDF7</accession>
<sequence length="128" mass="12847">MKTTFAVIVSLLAASISAAPLDARGPSQVTLALSNDQTGANAGVTFAADGTDRSIKTLYGSTSVGTSGSVLASSAQLTAFPQTISCVIKNNGAQITTLTAQNTFVDLNGNPASNAPINLDNGTVNCRA</sequence>
<keyword evidence="3" id="KW-1185">Reference proteome</keyword>
<keyword evidence="1" id="KW-0732">Signal</keyword>
<name>A0A5N6ZDF7_9EURO</name>
<dbReference type="OrthoDB" id="3497702at2759"/>
<protein>
    <submittedName>
        <fullName evidence="2">Uncharacterized protein</fullName>
    </submittedName>
</protein>
<evidence type="ECO:0000256" key="1">
    <source>
        <dbReference type="SAM" id="SignalP"/>
    </source>
</evidence>
<evidence type="ECO:0000313" key="3">
    <source>
        <dbReference type="Proteomes" id="UP000327118"/>
    </source>
</evidence>
<dbReference type="EMBL" id="ML739048">
    <property type="protein sequence ID" value="KAE8355682.1"/>
    <property type="molecule type" value="Genomic_DNA"/>
</dbReference>